<dbReference type="InterPro" id="IPR051551">
    <property type="entry name" value="Autotransporter_adhesion"/>
</dbReference>
<accession>A0A9D1IH46</accession>
<dbReference type="PANTHER" id="PTHR35037">
    <property type="entry name" value="C-TERMINAL REGION OF AIDA-LIKE PROTEIN"/>
    <property type="match status" value="1"/>
</dbReference>
<dbReference type="SUPFAM" id="SSF103515">
    <property type="entry name" value="Autotransporter"/>
    <property type="match status" value="1"/>
</dbReference>
<dbReference type="InterPro" id="IPR006315">
    <property type="entry name" value="OM_autotransptr_brl_dom"/>
</dbReference>
<dbReference type="GO" id="GO:0019867">
    <property type="term" value="C:outer membrane"/>
    <property type="evidence" value="ECO:0007669"/>
    <property type="project" value="InterPro"/>
</dbReference>
<protein>
    <submittedName>
        <fullName evidence="3">Autotransporter outer membrane beta-barrel domain-containing protein</fullName>
    </submittedName>
</protein>
<evidence type="ECO:0000313" key="4">
    <source>
        <dbReference type="Proteomes" id="UP000824083"/>
    </source>
</evidence>
<dbReference type="InterPro" id="IPR036709">
    <property type="entry name" value="Autotransporte_beta_dom_sf"/>
</dbReference>
<reference evidence="3" key="1">
    <citation type="submission" date="2020-10" db="EMBL/GenBank/DDBJ databases">
        <authorList>
            <person name="Gilroy R."/>
        </authorList>
    </citation>
    <scope>NUCLEOTIDE SEQUENCE</scope>
    <source>
        <strain evidence="3">7463</strain>
    </source>
</reference>
<sequence>MKTSFSAYRKNLICIAVSAAVSAFSTVAYSEVITDSRDFTNDTVIEEMNHSCWYIVNAGEGPAIELTSSNGSDLTLKSDWSAHVGAHDGGQIVFKGLDNLTIETGMHGLSAQDDSSITVDISGKLTLNSSGAYTDTKGTGILTGVNATNSTMAGGDVDINASRAINNSGTTSLTGASLYLTGTGDAAVLNMSGETSLNSGNIVEISNSGNEEKSYGIWSQSGNVQIQGQDITVRSKNDTGVLFSNAGSVQFGDEDKSAGTVTISGKNYGVNSYGSGEEAGKLNIYAEKVNISSDAGNAVDLDFGTLTVQSDALTLEANANDAIALEVARTASVDVTAAEDITVNSYKGIRNSGNVTLASQGSLSINATGDYGLETSKGIVELSAGSNEGDILSIKATGDGSNGIFASSENGSSAVSLSGATVIVEGDYTGISAQGSSVLQFGTEGTEIGTLNITGGTNAIYYNSSAEANMQASNFFANSTSGYSIYAVKGTLNLTTANATIESADNIGLNTVAGAKTNIFASDKVTVKAGSQAVRTFGELNIQGKTEGSSLANLEIISDSGNGIASCAEGAQVTINAVNSNFISNEDATSEGKYSGNAVSASVGGRLTFVDTGSAMQKISIDSRWGSLFSRDTGSSIVVESGAVDLTGSVLAVDQASIELGSKKALSSADIRVEPGNTGADLAAINARNGSVTLNAVDATITSSDYAVLATGSSEDSADSTVNIETTGSLVISGDIVANIERNGATTPEAGAGDRTVYINQKEESTGTINITGDVSTVSDADTTSIVRIGLKTADSTLTGSITDIFVGEDSSQYKGGTTLGLENGASWNVTGDSSIQNVTANDGTILTNGHQVAVNTLVNDGEGTQFVTNSAQANQIRIREVEGEGLGIHLTDEATNELDANNPQEALAAIASIENADSGYSITSDEAGVLGDMQLVMDKDGNVVSFTEKANTVNEGLQDIAASNYLFFRSSMNDVNKRMGDLRAMPKTSGGAWARYYGGEMKYGDMNMETTYNTLQVGADGWIDNIYLGASVSISDGDGDLDNGSVDNRNYNFGVYGGWVSDNGQFVDVIVKRHRMETDGQLRSTAGTKNKFDFYNWGTSVSVEYGWRFNCPSTNFWVEHQAELMYGRLDSVNFRTSQGAQVSQDAVDSLIGRLGASVGYTFDQNRGSAYFKASVLHDWKGETDSNVTANGATRSFHDDLGGTWGEFALGGTYNITNTFSAYGDVMTTTGSPVRNPWQISVGVRYSF</sequence>
<dbReference type="PRINTS" id="PR01484">
    <property type="entry name" value="PRTACTNFAMLY"/>
</dbReference>
<dbReference type="InterPro" id="IPR003991">
    <property type="entry name" value="Pertactin_virulence_factor"/>
</dbReference>
<dbReference type="InterPro" id="IPR012332">
    <property type="entry name" value="Autotransporter_pectin_lyase_C"/>
</dbReference>
<dbReference type="Gene3D" id="2.160.20.20">
    <property type="match status" value="1"/>
</dbReference>
<dbReference type="InterPro" id="IPR005546">
    <property type="entry name" value="Autotransporte_beta"/>
</dbReference>
<comment type="caution">
    <text evidence="3">The sequence shown here is derived from an EMBL/GenBank/DDBJ whole genome shotgun (WGS) entry which is preliminary data.</text>
</comment>
<feature type="domain" description="Autotransporter" evidence="2">
    <location>
        <begin position="986"/>
        <end position="1248"/>
    </location>
</feature>
<feature type="chain" id="PRO_5038535967" evidence="1">
    <location>
        <begin position="31"/>
        <end position="1248"/>
    </location>
</feature>
<dbReference type="PANTHER" id="PTHR35037:SF7">
    <property type="entry name" value="AUTOTRANSPORTER"/>
    <property type="match status" value="1"/>
</dbReference>
<reference evidence="3" key="2">
    <citation type="journal article" date="2021" name="PeerJ">
        <title>Extensive microbial diversity within the chicken gut microbiome revealed by metagenomics and culture.</title>
        <authorList>
            <person name="Gilroy R."/>
            <person name="Ravi A."/>
            <person name="Getino M."/>
            <person name="Pursley I."/>
            <person name="Horton D.L."/>
            <person name="Alikhan N.F."/>
            <person name="Baker D."/>
            <person name="Gharbi K."/>
            <person name="Hall N."/>
            <person name="Watson M."/>
            <person name="Adriaenssens E.M."/>
            <person name="Foster-Nyarko E."/>
            <person name="Jarju S."/>
            <person name="Secka A."/>
            <person name="Antonio M."/>
            <person name="Oren A."/>
            <person name="Chaudhuri R.R."/>
            <person name="La Ragione R."/>
            <person name="Hildebrand F."/>
            <person name="Pallen M.J."/>
        </authorList>
    </citation>
    <scope>NUCLEOTIDE SEQUENCE</scope>
    <source>
        <strain evidence="3">7463</strain>
    </source>
</reference>
<feature type="signal peptide" evidence="1">
    <location>
        <begin position="1"/>
        <end position="30"/>
    </location>
</feature>
<dbReference type="EMBL" id="DVMY01000051">
    <property type="protein sequence ID" value="HIU37208.1"/>
    <property type="molecule type" value="Genomic_DNA"/>
</dbReference>
<evidence type="ECO:0000256" key="1">
    <source>
        <dbReference type="SAM" id="SignalP"/>
    </source>
</evidence>
<dbReference type="SMART" id="SM00869">
    <property type="entry name" value="Autotransporter"/>
    <property type="match status" value="1"/>
</dbReference>
<gene>
    <name evidence="3" type="ORF">IAC56_02915</name>
</gene>
<dbReference type="NCBIfam" id="TIGR01414">
    <property type="entry name" value="autotrans_barl"/>
    <property type="match status" value="1"/>
</dbReference>
<evidence type="ECO:0000313" key="3">
    <source>
        <dbReference type="EMBL" id="HIU37208.1"/>
    </source>
</evidence>
<dbReference type="Gene3D" id="2.40.128.130">
    <property type="entry name" value="Autotransporter beta-domain"/>
    <property type="match status" value="1"/>
</dbReference>
<evidence type="ECO:0000259" key="2">
    <source>
        <dbReference type="PROSITE" id="PS51208"/>
    </source>
</evidence>
<name>A0A9D1IH46_9BURK</name>
<dbReference type="AlphaFoldDB" id="A0A9D1IH46"/>
<organism evidence="3 4">
    <name type="scientific">Candidatus Aphodousia faecigallinarum</name>
    <dbReference type="NCBI Taxonomy" id="2840677"/>
    <lineage>
        <taxon>Bacteria</taxon>
        <taxon>Pseudomonadati</taxon>
        <taxon>Pseudomonadota</taxon>
        <taxon>Betaproteobacteria</taxon>
        <taxon>Burkholderiales</taxon>
        <taxon>Sutterellaceae</taxon>
        <taxon>Sutterellaceae incertae sedis</taxon>
        <taxon>Candidatus Aphodousia</taxon>
    </lineage>
</organism>
<dbReference type="PROSITE" id="PS51208">
    <property type="entry name" value="AUTOTRANSPORTER"/>
    <property type="match status" value="1"/>
</dbReference>
<proteinExistence type="predicted"/>
<keyword evidence="1" id="KW-0732">Signal</keyword>
<dbReference type="Pfam" id="PF03797">
    <property type="entry name" value="Autotransporter"/>
    <property type="match status" value="1"/>
</dbReference>
<dbReference type="Proteomes" id="UP000824083">
    <property type="component" value="Unassembled WGS sequence"/>
</dbReference>